<dbReference type="OrthoDB" id="7414876at2759"/>
<organism evidence="1 2">
    <name type="scientific">Parnassius apollo</name>
    <name type="common">Apollo butterfly</name>
    <name type="synonym">Papilio apollo</name>
    <dbReference type="NCBI Taxonomy" id="110799"/>
    <lineage>
        <taxon>Eukaryota</taxon>
        <taxon>Metazoa</taxon>
        <taxon>Ecdysozoa</taxon>
        <taxon>Arthropoda</taxon>
        <taxon>Hexapoda</taxon>
        <taxon>Insecta</taxon>
        <taxon>Pterygota</taxon>
        <taxon>Neoptera</taxon>
        <taxon>Endopterygota</taxon>
        <taxon>Lepidoptera</taxon>
        <taxon>Glossata</taxon>
        <taxon>Ditrysia</taxon>
        <taxon>Papilionoidea</taxon>
        <taxon>Papilionidae</taxon>
        <taxon>Parnassiinae</taxon>
        <taxon>Parnassini</taxon>
        <taxon>Parnassius</taxon>
        <taxon>Parnassius</taxon>
    </lineage>
</organism>
<sequence length="76" mass="8774">MSSRIHKDNLIAGVKKHHGITTEDLGHGGELKKIFVNMHLTLDNKRLYKKCREIATELGFVETIRHHTLLSIQNWT</sequence>
<reference evidence="1" key="1">
    <citation type="submission" date="2021-04" db="EMBL/GenBank/DDBJ databases">
        <authorList>
            <person name="Tunstrom K."/>
        </authorList>
    </citation>
    <scope>NUCLEOTIDE SEQUENCE</scope>
</reference>
<evidence type="ECO:0000313" key="2">
    <source>
        <dbReference type="Proteomes" id="UP000691718"/>
    </source>
</evidence>
<dbReference type="AlphaFoldDB" id="A0A8S3Y8T6"/>
<dbReference type="EMBL" id="CAJQZP010001681">
    <property type="protein sequence ID" value="CAG5058699.1"/>
    <property type="molecule type" value="Genomic_DNA"/>
</dbReference>
<evidence type="ECO:0000313" key="1">
    <source>
        <dbReference type="EMBL" id="CAG5058699.1"/>
    </source>
</evidence>
<gene>
    <name evidence="1" type="ORF">PAPOLLO_LOCUS27673</name>
</gene>
<proteinExistence type="predicted"/>
<comment type="caution">
    <text evidence="1">The sequence shown here is derived from an EMBL/GenBank/DDBJ whole genome shotgun (WGS) entry which is preliminary data.</text>
</comment>
<accession>A0A8S3Y8T6</accession>
<keyword evidence="2" id="KW-1185">Reference proteome</keyword>
<dbReference type="Proteomes" id="UP000691718">
    <property type="component" value="Unassembled WGS sequence"/>
</dbReference>
<name>A0A8S3Y8T6_PARAO</name>
<protein>
    <submittedName>
        <fullName evidence="1">(apollo) hypothetical protein</fullName>
    </submittedName>
</protein>